<dbReference type="STRING" id="1082479.SAMN05216241_102162"/>
<evidence type="ECO:0000313" key="3">
    <source>
        <dbReference type="Proteomes" id="UP000199415"/>
    </source>
</evidence>
<dbReference type="Gene3D" id="6.10.250.2410">
    <property type="match status" value="1"/>
</dbReference>
<dbReference type="InterPro" id="IPR003768">
    <property type="entry name" value="ScpA"/>
</dbReference>
<dbReference type="AlphaFoldDB" id="A0A1G7NIN0"/>
<keyword evidence="3" id="KW-1185">Reference proteome</keyword>
<sequence length="271" mass="30103">MADGELFEEDSRDGEAGDGQLVLELDGFEGPIDVLLHLARKQKVDITRISVLALANQYLAFVQDARRRRLDLAGDYLVMAAWLILLKARLLAPQRAAETTEDDEGDGEEMAEALRFQLRRLQAMRQAGEALLGRPQLGQQMFPRGEPSTEEPDVSVTYSCSLTELLRAYARQLQRREAGAPLRVDPTNLYAVETARQHLEAVLARLHTWQALETILPPAAESRVAQRSAVASTMAASLELAREGRLDVRQDAPFERVYVRPLTRSATGEAA</sequence>
<accession>A0A1G7NIN0</accession>
<dbReference type="Pfam" id="PF02616">
    <property type="entry name" value="SMC_ScpA"/>
    <property type="match status" value="1"/>
</dbReference>
<organism evidence="2 3">
    <name type="scientific">Limimonas halophila</name>
    <dbReference type="NCBI Taxonomy" id="1082479"/>
    <lineage>
        <taxon>Bacteria</taxon>
        <taxon>Pseudomonadati</taxon>
        <taxon>Pseudomonadota</taxon>
        <taxon>Alphaproteobacteria</taxon>
        <taxon>Rhodospirillales</taxon>
        <taxon>Rhodovibrionaceae</taxon>
        <taxon>Limimonas</taxon>
    </lineage>
</organism>
<dbReference type="EMBL" id="FNCE01000002">
    <property type="protein sequence ID" value="SDF73120.1"/>
    <property type="molecule type" value="Genomic_DNA"/>
</dbReference>
<protein>
    <recommendedName>
        <fullName evidence="1">Segregation and condensation protein A</fullName>
    </recommendedName>
</protein>
<proteinExistence type="predicted"/>
<gene>
    <name evidence="2" type="ORF">SAMN05216241_102162</name>
</gene>
<reference evidence="2 3" key="1">
    <citation type="submission" date="2016-10" db="EMBL/GenBank/DDBJ databases">
        <authorList>
            <person name="de Groot N.N."/>
        </authorList>
    </citation>
    <scope>NUCLEOTIDE SEQUENCE [LARGE SCALE GENOMIC DNA]</scope>
    <source>
        <strain evidence="2 3">DSM 25584</strain>
    </source>
</reference>
<dbReference type="PANTHER" id="PTHR33969:SF2">
    <property type="entry name" value="SEGREGATION AND CONDENSATION PROTEIN A"/>
    <property type="match status" value="1"/>
</dbReference>
<dbReference type="PANTHER" id="PTHR33969">
    <property type="entry name" value="SEGREGATION AND CONDENSATION PROTEIN A"/>
    <property type="match status" value="1"/>
</dbReference>
<dbReference type="Proteomes" id="UP000199415">
    <property type="component" value="Unassembled WGS sequence"/>
</dbReference>
<evidence type="ECO:0000256" key="1">
    <source>
        <dbReference type="ARBA" id="ARBA00044777"/>
    </source>
</evidence>
<dbReference type="RefSeq" id="WP_090018804.1">
    <property type="nucleotide sequence ID" value="NZ_FNCE01000002.1"/>
</dbReference>
<name>A0A1G7NIN0_9PROT</name>
<dbReference type="OrthoDB" id="9793741at2"/>
<evidence type="ECO:0000313" key="2">
    <source>
        <dbReference type="EMBL" id="SDF73120.1"/>
    </source>
</evidence>